<dbReference type="EMBL" id="MLJW01000422">
    <property type="protein sequence ID" value="OIQ87457.1"/>
    <property type="molecule type" value="Genomic_DNA"/>
</dbReference>
<reference evidence="2" key="1">
    <citation type="submission" date="2016-10" db="EMBL/GenBank/DDBJ databases">
        <title>Sequence of Gallionella enrichment culture.</title>
        <authorList>
            <person name="Poehlein A."/>
            <person name="Muehling M."/>
            <person name="Daniel R."/>
        </authorList>
    </citation>
    <scope>NUCLEOTIDE SEQUENCE</scope>
</reference>
<dbReference type="SUPFAM" id="SSF47413">
    <property type="entry name" value="lambda repressor-like DNA-binding domains"/>
    <property type="match status" value="1"/>
</dbReference>
<dbReference type="PROSITE" id="PS50943">
    <property type="entry name" value="HTH_CROC1"/>
    <property type="match status" value="1"/>
</dbReference>
<protein>
    <submittedName>
        <fullName evidence="2">Helix-turn-helix protein</fullName>
    </submittedName>
</protein>
<evidence type="ECO:0000259" key="1">
    <source>
        <dbReference type="PROSITE" id="PS50943"/>
    </source>
</evidence>
<comment type="caution">
    <text evidence="2">The sequence shown here is derived from an EMBL/GenBank/DDBJ whole genome shotgun (WGS) entry which is preliminary data.</text>
</comment>
<dbReference type="Pfam" id="PF01381">
    <property type="entry name" value="HTH_3"/>
    <property type="match status" value="1"/>
</dbReference>
<name>A0A1J5QUW0_9ZZZZ</name>
<proteinExistence type="predicted"/>
<organism evidence="2">
    <name type="scientific">mine drainage metagenome</name>
    <dbReference type="NCBI Taxonomy" id="410659"/>
    <lineage>
        <taxon>unclassified sequences</taxon>
        <taxon>metagenomes</taxon>
        <taxon>ecological metagenomes</taxon>
    </lineage>
</organism>
<sequence length="120" mass="12954">MDDLKFKPVRHDHKEFMEKASKHRGFSEAYEALEVEYALAHEMLAARARAGLTQEAVAGLMGTTKSAISRLESAGKHAPSMASLKKYAAAVGCTLKIELVPASSKQRKSAQPGSQPDAAR</sequence>
<dbReference type="AlphaFoldDB" id="A0A1J5QUW0"/>
<gene>
    <name evidence="2" type="ORF">GALL_307080</name>
</gene>
<dbReference type="Gene3D" id="1.10.260.40">
    <property type="entry name" value="lambda repressor-like DNA-binding domains"/>
    <property type="match status" value="1"/>
</dbReference>
<feature type="domain" description="HTH cro/C1-type" evidence="1">
    <location>
        <begin position="43"/>
        <end position="99"/>
    </location>
</feature>
<dbReference type="GO" id="GO:0003677">
    <property type="term" value="F:DNA binding"/>
    <property type="evidence" value="ECO:0007669"/>
    <property type="project" value="InterPro"/>
</dbReference>
<evidence type="ECO:0000313" key="2">
    <source>
        <dbReference type="EMBL" id="OIQ87457.1"/>
    </source>
</evidence>
<dbReference type="InterPro" id="IPR001387">
    <property type="entry name" value="Cro/C1-type_HTH"/>
</dbReference>
<accession>A0A1J5QUW0</accession>
<dbReference type="CDD" id="cd00093">
    <property type="entry name" value="HTH_XRE"/>
    <property type="match status" value="1"/>
</dbReference>
<dbReference type="SMART" id="SM00530">
    <property type="entry name" value="HTH_XRE"/>
    <property type="match status" value="1"/>
</dbReference>
<dbReference type="InterPro" id="IPR010982">
    <property type="entry name" value="Lambda_DNA-bd_dom_sf"/>
</dbReference>